<reference evidence="3" key="2">
    <citation type="submission" date="2022-05" db="EMBL/GenBank/DDBJ databases">
        <authorList>
            <person name="Kim J.-S."/>
            <person name="Lee K."/>
            <person name="Suh M."/>
            <person name="Eom M."/>
            <person name="Kim J.-S."/>
            <person name="Kim D.-S."/>
            <person name="Ko S.-H."/>
            <person name="Shin Y."/>
            <person name="Lee J.-S."/>
        </authorList>
    </citation>
    <scope>NUCLEOTIDE SEQUENCE</scope>
    <source>
        <strain evidence="3">N237</strain>
    </source>
</reference>
<dbReference type="InterPro" id="IPR052698">
    <property type="entry name" value="MoCofactor_Util/Proc"/>
</dbReference>
<protein>
    <submittedName>
        <fullName evidence="3">XdhC family protein</fullName>
    </submittedName>
</protein>
<keyword evidence="4" id="KW-1185">Reference proteome</keyword>
<dbReference type="InterPro" id="IPR027051">
    <property type="entry name" value="XdhC_Rossmann_dom"/>
</dbReference>
<dbReference type="PANTHER" id="PTHR30388">
    <property type="entry name" value="ALDEHYDE OXIDOREDUCTASE MOLYBDENUM COFACTOR ASSEMBLY PROTEIN"/>
    <property type="match status" value="1"/>
</dbReference>
<evidence type="ECO:0000256" key="1">
    <source>
        <dbReference type="SAM" id="MobiDB-lite"/>
    </source>
</evidence>
<reference evidence="3" key="1">
    <citation type="journal article" date="2018" name="Int. J. Syst. Evol. Microbiol.">
        <title>Jatrophihabitans telluris sp. nov., isolated from sediment soil of lava forest wetlands and the emended description of the genus Jatrophihabitans.</title>
        <authorList>
            <person name="Lee K.C."/>
            <person name="Suh M.K."/>
            <person name="Eom M.K."/>
            <person name="Kim K.K."/>
            <person name="Kim J.S."/>
            <person name="Kim D.S."/>
            <person name="Ko S.H."/>
            <person name="Shin Y.K."/>
            <person name="Lee J.S."/>
        </authorList>
    </citation>
    <scope>NUCLEOTIDE SEQUENCE</scope>
    <source>
        <strain evidence="3">N237</strain>
    </source>
</reference>
<gene>
    <name evidence="3" type="ORF">M6D93_06550</name>
</gene>
<dbReference type="EMBL" id="CP097332">
    <property type="protein sequence ID" value="UQX89660.1"/>
    <property type="molecule type" value="Genomic_DNA"/>
</dbReference>
<name>A0ABY4R1J1_9ACTN</name>
<proteinExistence type="predicted"/>
<organism evidence="3 4">
    <name type="scientific">Jatrophihabitans telluris</name>
    <dbReference type="NCBI Taxonomy" id="2038343"/>
    <lineage>
        <taxon>Bacteria</taxon>
        <taxon>Bacillati</taxon>
        <taxon>Actinomycetota</taxon>
        <taxon>Actinomycetes</taxon>
        <taxon>Jatrophihabitantales</taxon>
        <taxon>Jatrophihabitantaceae</taxon>
        <taxon>Jatrophihabitans</taxon>
    </lineage>
</organism>
<dbReference type="Proteomes" id="UP001056336">
    <property type="component" value="Chromosome"/>
</dbReference>
<feature type="region of interest" description="Disordered" evidence="1">
    <location>
        <begin position="325"/>
        <end position="351"/>
    </location>
</feature>
<sequence length="351" mass="36510">MGNVTAVPGGLNAEADMYDLAEPVRRWLDAGAMPRLVLLVRATGFSSVDPVAALAVVPGAPPAGRLLQGAAEQRLVEWLETVEDGLREFSIADEQAGEVGLSCGGTALLLVVAASSLDGRLWPLLSEGQPCCLVTEIRGGRITRSSLHTPDTLTVNHHADVLGRLVARGTSASTVVEDGEGQQVLIAFWPTPRLIVAGDGLIADALASVAALLGWYVSTVDAAATAAADLPSARRGDAVIVLSHDLEFSGRALQQALGGPASYVGALGSRRTQQRRRDWLAEHGMSTDTITQIRGPAGLDIGALSPAEIAVSILAEVLSVRSGTPAVPLSQRDGAIHRNGPNAAPPRYPVY</sequence>
<accession>A0ABY4R1J1</accession>
<evidence type="ECO:0000313" key="3">
    <source>
        <dbReference type="EMBL" id="UQX89660.1"/>
    </source>
</evidence>
<dbReference type="Gene3D" id="3.40.50.720">
    <property type="entry name" value="NAD(P)-binding Rossmann-like Domain"/>
    <property type="match status" value="1"/>
</dbReference>
<dbReference type="Pfam" id="PF13478">
    <property type="entry name" value="XdhC_C"/>
    <property type="match status" value="1"/>
</dbReference>
<dbReference type="PANTHER" id="PTHR30388:SF4">
    <property type="entry name" value="MOLYBDENUM COFACTOR INSERTION CHAPERONE PAOD"/>
    <property type="match status" value="1"/>
</dbReference>
<feature type="domain" description="XdhC Rossmann" evidence="2">
    <location>
        <begin position="194"/>
        <end position="317"/>
    </location>
</feature>
<evidence type="ECO:0000313" key="4">
    <source>
        <dbReference type="Proteomes" id="UP001056336"/>
    </source>
</evidence>
<evidence type="ECO:0000259" key="2">
    <source>
        <dbReference type="Pfam" id="PF13478"/>
    </source>
</evidence>
<dbReference type="RefSeq" id="WP_249773556.1">
    <property type="nucleotide sequence ID" value="NZ_CP097332.1"/>
</dbReference>